<evidence type="ECO:0000256" key="1">
    <source>
        <dbReference type="SAM" id="MobiDB-lite"/>
    </source>
</evidence>
<dbReference type="GeneID" id="23867097"/>
<keyword evidence="2" id="KW-0472">Membrane</keyword>
<sequence length="115" mass="13552">MTIITKRVKFFFKKKVTNTRRESEEKGNHETNTRPTGFPQYHAPPSFQKIGFPSGAISSFFLRFFFNYGKIDVYTHRFFPFHSFLFGSPLLLLFFRTTLRSARIHTQKKTCTTAQ</sequence>
<proteinExistence type="predicted"/>
<feature type="transmembrane region" description="Helical" evidence="2">
    <location>
        <begin position="78"/>
        <end position="99"/>
    </location>
</feature>
<keyword evidence="2" id="KW-0812">Transmembrane</keyword>
<organism evidence="3 4">
    <name type="scientific">Trypanosoma brucei gambiense (strain MHOM/CI/86/DAL972)</name>
    <dbReference type="NCBI Taxonomy" id="679716"/>
    <lineage>
        <taxon>Eukaryota</taxon>
        <taxon>Discoba</taxon>
        <taxon>Euglenozoa</taxon>
        <taxon>Kinetoplastea</taxon>
        <taxon>Metakinetoplastina</taxon>
        <taxon>Trypanosomatida</taxon>
        <taxon>Trypanosomatidae</taxon>
        <taxon>Trypanosoma</taxon>
    </lineage>
</organism>
<dbReference type="AlphaFoldDB" id="D0AAQ0"/>
<dbReference type="EMBL" id="FN554974">
    <property type="protein sequence ID" value="CBH18751.1"/>
    <property type="molecule type" value="Genomic_DNA"/>
</dbReference>
<feature type="compositionally biased region" description="Basic and acidic residues" evidence="1">
    <location>
        <begin position="19"/>
        <end position="32"/>
    </location>
</feature>
<dbReference type="Proteomes" id="UP000002316">
    <property type="component" value="Chromosome 11"/>
</dbReference>
<reference evidence="4" key="1">
    <citation type="journal article" date="2010" name="PLoS Negl. Trop. Dis.">
        <title>The genome sequence of Trypanosoma brucei gambiense, causative agent of chronic human african trypanosomiasis.</title>
        <authorList>
            <person name="Jackson A.P."/>
            <person name="Sanders M."/>
            <person name="Berry A."/>
            <person name="McQuillan J."/>
            <person name="Aslett M.A."/>
            <person name="Quail M.A."/>
            <person name="Chukualim B."/>
            <person name="Capewell P."/>
            <person name="MacLeod A."/>
            <person name="Melville S.E."/>
            <person name="Gibson W."/>
            <person name="Barry J.D."/>
            <person name="Berriman M."/>
            <person name="Hertz-Fowler C."/>
        </authorList>
    </citation>
    <scope>NUCLEOTIDE SEQUENCE [LARGE SCALE GENOMIC DNA]</scope>
    <source>
        <strain evidence="4">MHOM/CI/86/DAL972</strain>
    </source>
</reference>
<protein>
    <submittedName>
        <fullName evidence="3">Uncharacterized protein</fullName>
    </submittedName>
</protein>
<keyword evidence="2" id="KW-1133">Transmembrane helix</keyword>
<dbReference type="RefSeq" id="XP_011781015.1">
    <property type="nucleotide sequence ID" value="XM_011782713.1"/>
</dbReference>
<accession>D0AAQ0</accession>
<evidence type="ECO:0000313" key="3">
    <source>
        <dbReference type="EMBL" id="CBH18751.1"/>
    </source>
</evidence>
<feature type="region of interest" description="Disordered" evidence="1">
    <location>
        <begin position="18"/>
        <end position="40"/>
    </location>
</feature>
<evidence type="ECO:0000313" key="4">
    <source>
        <dbReference type="Proteomes" id="UP000002316"/>
    </source>
</evidence>
<evidence type="ECO:0000256" key="2">
    <source>
        <dbReference type="SAM" id="Phobius"/>
    </source>
</evidence>
<dbReference type="KEGG" id="tbg:TbgDal_XI18720"/>
<name>D0AAQ0_TRYB9</name>
<gene>
    <name evidence="3" type="ORF">TbgDal_XI18720</name>
</gene>